<dbReference type="PROSITE" id="PS50987">
    <property type="entry name" value="HTH_ARSR_2"/>
    <property type="match status" value="1"/>
</dbReference>
<dbReference type="PANTHER" id="PTHR38600">
    <property type="entry name" value="TRANSCRIPTIONAL REGULATORY PROTEIN"/>
    <property type="match status" value="1"/>
</dbReference>
<protein>
    <submittedName>
        <fullName evidence="2">Metalloregulator ArsR/SmtB family transcription factor</fullName>
    </submittedName>
</protein>
<reference evidence="2 3" key="1">
    <citation type="submission" date="2023-11" db="EMBL/GenBank/DDBJ databases">
        <authorList>
            <person name="Val-Calvo J."/>
            <person name="Scortti M."/>
            <person name="Vazquez-Boland J."/>
        </authorList>
    </citation>
    <scope>NUCLEOTIDE SEQUENCE [LARGE SCALE GENOMIC DNA]</scope>
    <source>
        <strain evidence="2 3">PAM 2766</strain>
    </source>
</reference>
<accession>A0ABW9FEN5</accession>
<proteinExistence type="predicted"/>
<sequence>MLKYSAPLDGVFHALSDPSRRGMVERLGRGPATVSELAAPLDMSLPAVVQHLQVLEASGLVRSEKIGRTRTCHLVPDALDGAGQWIARRRTSIERRLDRLGEFLAEADEAPAAEESP</sequence>
<dbReference type="NCBIfam" id="NF033788">
    <property type="entry name" value="HTH_metalloreg"/>
    <property type="match status" value="1"/>
</dbReference>
<organism evidence="2 3">
    <name type="scientific">Rhodococcus parequi</name>
    <dbReference type="NCBI Taxonomy" id="3137122"/>
    <lineage>
        <taxon>Bacteria</taxon>
        <taxon>Bacillati</taxon>
        <taxon>Actinomycetota</taxon>
        <taxon>Actinomycetes</taxon>
        <taxon>Mycobacteriales</taxon>
        <taxon>Nocardiaceae</taxon>
        <taxon>Rhodococcus</taxon>
    </lineage>
</organism>
<gene>
    <name evidence="2" type="ORF">ABEU20_002570</name>
</gene>
<dbReference type="PRINTS" id="PR00778">
    <property type="entry name" value="HTHARSR"/>
</dbReference>
<dbReference type="InterPro" id="IPR036390">
    <property type="entry name" value="WH_DNA-bd_sf"/>
</dbReference>
<evidence type="ECO:0000313" key="3">
    <source>
        <dbReference type="Proteomes" id="UP001629745"/>
    </source>
</evidence>
<evidence type="ECO:0000259" key="1">
    <source>
        <dbReference type="PROSITE" id="PS50987"/>
    </source>
</evidence>
<dbReference type="CDD" id="cd00090">
    <property type="entry name" value="HTH_ARSR"/>
    <property type="match status" value="1"/>
</dbReference>
<dbReference type="SMART" id="SM00418">
    <property type="entry name" value="HTH_ARSR"/>
    <property type="match status" value="1"/>
</dbReference>
<comment type="caution">
    <text evidence="2">The sequence shown here is derived from an EMBL/GenBank/DDBJ whole genome shotgun (WGS) entry which is preliminary data.</text>
</comment>
<name>A0ABW9FEN5_9NOCA</name>
<dbReference type="InterPro" id="IPR001845">
    <property type="entry name" value="HTH_ArsR_DNA-bd_dom"/>
</dbReference>
<dbReference type="Gene3D" id="1.10.10.10">
    <property type="entry name" value="Winged helix-like DNA-binding domain superfamily/Winged helix DNA-binding domain"/>
    <property type="match status" value="1"/>
</dbReference>
<dbReference type="Proteomes" id="UP001629745">
    <property type="component" value="Unassembled WGS sequence"/>
</dbReference>
<dbReference type="Pfam" id="PF12840">
    <property type="entry name" value="HTH_20"/>
    <property type="match status" value="1"/>
</dbReference>
<keyword evidence="3" id="KW-1185">Reference proteome</keyword>
<dbReference type="InterPro" id="IPR036388">
    <property type="entry name" value="WH-like_DNA-bd_sf"/>
</dbReference>
<dbReference type="RefSeq" id="WP_420164534.1">
    <property type="nucleotide sequence ID" value="NZ_JBDLNV010000003.1"/>
</dbReference>
<dbReference type="PANTHER" id="PTHR38600:SF2">
    <property type="entry name" value="SLL0088 PROTEIN"/>
    <property type="match status" value="1"/>
</dbReference>
<dbReference type="EMBL" id="JBDLNV010000003">
    <property type="protein sequence ID" value="MFM1723996.1"/>
    <property type="molecule type" value="Genomic_DNA"/>
</dbReference>
<feature type="domain" description="HTH arsR-type" evidence="1">
    <location>
        <begin position="1"/>
        <end position="94"/>
    </location>
</feature>
<dbReference type="SUPFAM" id="SSF46785">
    <property type="entry name" value="Winged helix' DNA-binding domain"/>
    <property type="match status" value="1"/>
</dbReference>
<evidence type="ECO:0000313" key="2">
    <source>
        <dbReference type="EMBL" id="MFM1723996.1"/>
    </source>
</evidence>
<dbReference type="InterPro" id="IPR011991">
    <property type="entry name" value="ArsR-like_HTH"/>
</dbReference>